<gene>
    <name evidence="2" type="ORF">NBU54_14055</name>
</gene>
<evidence type="ECO:0000313" key="3">
    <source>
        <dbReference type="Proteomes" id="UP001176117"/>
    </source>
</evidence>
<dbReference type="EMBL" id="JAMOGB010000020">
    <property type="protein sequence ID" value="MDO0878785.1"/>
    <property type="molecule type" value="Genomic_DNA"/>
</dbReference>
<accession>A0AAW7TLA9</accession>
<feature type="compositionally biased region" description="Basic and acidic residues" evidence="1">
    <location>
        <begin position="332"/>
        <end position="347"/>
    </location>
</feature>
<reference evidence="2" key="1">
    <citation type="submission" date="2022-05" db="EMBL/GenBank/DDBJ databases">
        <title>Genome-based reclassification of Anoxybacillus salavatliensis Cihan et al. as a later heterotypic synonym of Anoxybacillus gonensis Belduz et al. 2003.</title>
        <authorList>
            <person name="Inan Bektas K."/>
            <person name="Guler H.I."/>
            <person name="Belduz A.O."/>
            <person name="Canakci S."/>
        </authorList>
    </citation>
    <scope>NUCLEOTIDE SEQUENCE</scope>
    <source>
        <strain evidence="2">NCIMB 13933</strain>
    </source>
</reference>
<dbReference type="Proteomes" id="UP001176117">
    <property type="component" value="Unassembled WGS sequence"/>
</dbReference>
<organism evidence="2 3">
    <name type="scientific">Anoxybacillus gonensis</name>
    <dbReference type="NCBI Taxonomy" id="198467"/>
    <lineage>
        <taxon>Bacteria</taxon>
        <taxon>Bacillati</taxon>
        <taxon>Bacillota</taxon>
        <taxon>Bacilli</taxon>
        <taxon>Bacillales</taxon>
        <taxon>Anoxybacillaceae</taxon>
        <taxon>Anoxybacillus</taxon>
    </lineage>
</organism>
<evidence type="ECO:0000313" key="2">
    <source>
        <dbReference type="EMBL" id="MDO0878785.1"/>
    </source>
</evidence>
<keyword evidence="3" id="KW-1185">Reference proteome</keyword>
<feature type="region of interest" description="Disordered" evidence="1">
    <location>
        <begin position="332"/>
        <end position="362"/>
    </location>
</feature>
<evidence type="ECO:0000256" key="1">
    <source>
        <dbReference type="SAM" id="MobiDB-lite"/>
    </source>
</evidence>
<dbReference type="RefSeq" id="WP_035067934.1">
    <property type="nucleotide sequence ID" value="NZ_JAMOGB010000020.1"/>
</dbReference>
<comment type="caution">
    <text evidence="2">The sequence shown here is derived from an EMBL/GenBank/DDBJ whole genome shotgun (WGS) entry which is preliminary data.</text>
</comment>
<protein>
    <submittedName>
        <fullName evidence="2">Uncharacterized protein</fullName>
    </submittedName>
</protein>
<name>A0AAW7TLA9_9BACL</name>
<proteinExistence type="predicted"/>
<sequence>MDNVKFYDSNDVSYDLRNNFVMTKEFELLGDGLDTLSDNVILSKGTSEEEQPLPIINLLSKSFFRLLENDEMVLHPEKNPDIFTMREVFLKAAKDLESIINTQKYGEPTPGDGLDLLPTTKLHDDYSSMFGYRLNSHRRNDEFFLKIAAIKTATMEGKQSFEEEHNKLLELFLNRGEEKGYLNFTTELMVLFMILASYGNHKRVINKHFASLYEKHEKYCERTLNVHRNVWAYVQKKRALQLSITPNYFTVGSTEIAGKSMPLSKVKIAFAAYPKDILQMAWAELIFAQIHEMPVGLCTFCGTVYRVGGKKGRGNHRQSTCGNPECQKKLRYQRDQEKKQQDPEEVRRKNRERQKKYQDKQKALRLHNEGVAINEIAKTIDRSVEEIREWLRSH</sequence>
<dbReference type="AlphaFoldDB" id="A0AAW7TLA9"/>